<dbReference type="AlphaFoldDB" id="A0AAV8YMU5"/>
<dbReference type="Gene3D" id="3.40.20.10">
    <property type="entry name" value="Severin"/>
    <property type="match status" value="1"/>
</dbReference>
<dbReference type="GO" id="GO:0005737">
    <property type="term" value="C:cytoplasm"/>
    <property type="evidence" value="ECO:0007669"/>
    <property type="project" value="TreeGrafter"/>
</dbReference>
<dbReference type="InterPro" id="IPR029006">
    <property type="entry name" value="ADF-H/Gelsolin-like_dom_sf"/>
</dbReference>
<feature type="non-terminal residue" evidence="3">
    <location>
        <position position="168"/>
    </location>
</feature>
<dbReference type="Proteomes" id="UP001162162">
    <property type="component" value="Unassembled WGS sequence"/>
</dbReference>
<dbReference type="GO" id="GO:0008154">
    <property type="term" value="P:actin polymerization or depolymerization"/>
    <property type="evidence" value="ECO:0007669"/>
    <property type="project" value="TreeGrafter"/>
</dbReference>
<keyword evidence="4" id="KW-1185">Reference proteome</keyword>
<dbReference type="PANTHER" id="PTHR11977:SF137">
    <property type="entry name" value="VILLIN-LIKE PROTEIN QUAIL"/>
    <property type="match status" value="1"/>
</dbReference>
<protein>
    <recommendedName>
        <fullName evidence="2">HP domain-containing protein</fullName>
    </recommendedName>
</protein>
<dbReference type="SMART" id="SM00153">
    <property type="entry name" value="VHP"/>
    <property type="match status" value="1"/>
</dbReference>
<evidence type="ECO:0000259" key="2">
    <source>
        <dbReference type="PROSITE" id="PS51089"/>
    </source>
</evidence>
<dbReference type="InterPro" id="IPR003128">
    <property type="entry name" value="Villin_headpiece"/>
</dbReference>
<dbReference type="GO" id="GO:0051015">
    <property type="term" value="F:actin filament binding"/>
    <property type="evidence" value="ECO:0007669"/>
    <property type="project" value="InterPro"/>
</dbReference>
<comment type="caution">
    <text evidence="3">The sequence shown here is derived from an EMBL/GenBank/DDBJ whole genome shotgun (WGS) entry which is preliminary data.</text>
</comment>
<reference evidence="3" key="1">
    <citation type="journal article" date="2023" name="Insect Mol. Biol.">
        <title>Genome sequencing provides insights into the evolution of gene families encoding plant cell wall-degrading enzymes in longhorned beetles.</title>
        <authorList>
            <person name="Shin N.R."/>
            <person name="Okamura Y."/>
            <person name="Kirsch R."/>
            <person name="Pauchet Y."/>
        </authorList>
    </citation>
    <scope>NUCLEOTIDE SEQUENCE</scope>
    <source>
        <strain evidence="3">AMC_N1</strain>
    </source>
</reference>
<dbReference type="Pfam" id="PF02209">
    <property type="entry name" value="VHP"/>
    <property type="match status" value="1"/>
</dbReference>
<dbReference type="InterPro" id="IPR007122">
    <property type="entry name" value="Villin/Gelsolin"/>
</dbReference>
<evidence type="ECO:0000313" key="4">
    <source>
        <dbReference type="Proteomes" id="UP001162162"/>
    </source>
</evidence>
<dbReference type="SUPFAM" id="SSF47050">
    <property type="entry name" value="VHP, Villin headpiece domain"/>
    <property type="match status" value="1"/>
</dbReference>
<dbReference type="EMBL" id="JAPWTK010000071">
    <property type="protein sequence ID" value="KAJ8952267.1"/>
    <property type="molecule type" value="Genomic_DNA"/>
</dbReference>
<dbReference type="GO" id="GO:0015629">
    <property type="term" value="C:actin cytoskeleton"/>
    <property type="evidence" value="ECO:0007669"/>
    <property type="project" value="TreeGrafter"/>
</dbReference>
<dbReference type="InterPro" id="IPR036886">
    <property type="entry name" value="Villin_headpiece_dom_sf"/>
</dbReference>
<evidence type="ECO:0000256" key="1">
    <source>
        <dbReference type="ARBA" id="ARBA00008418"/>
    </source>
</evidence>
<name>A0AAV8YMU5_9CUCU</name>
<dbReference type="Gene3D" id="1.10.950.10">
    <property type="entry name" value="Villin headpiece domain"/>
    <property type="match status" value="1"/>
</dbReference>
<comment type="similarity">
    <text evidence="1">Belongs to the villin/gelsolin family.</text>
</comment>
<organism evidence="3 4">
    <name type="scientific">Aromia moschata</name>
    <dbReference type="NCBI Taxonomy" id="1265417"/>
    <lineage>
        <taxon>Eukaryota</taxon>
        <taxon>Metazoa</taxon>
        <taxon>Ecdysozoa</taxon>
        <taxon>Arthropoda</taxon>
        <taxon>Hexapoda</taxon>
        <taxon>Insecta</taxon>
        <taxon>Pterygota</taxon>
        <taxon>Neoptera</taxon>
        <taxon>Endopterygota</taxon>
        <taxon>Coleoptera</taxon>
        <taxon>Polyphaga</taxon>
        <taxon>Cucujiformia</taxon>
        <taxon>Chrysomeloidea</taxon>
        <taxon>Cerambycidae</taxon>
        <taxon>Cerambycinae</taxon>
        <taxon>Callichromatini</taxon>
        <taxon>Aromia</taxon>
    </lineage>
</organism>
<dbReference type="Pfam" id="PF00626">
    <property type="entry name" value="Gelsolin"/>
    <property type="match status" value="1"/>
</dbReference>
<feature type="domain" description="HP" evidence="2">
    <location>
        <begin position="102"/>
        <end position="167"/>
    </location>
</feature>
<dbReference type="PANTHER" id="PTHR11977">
    <property type="entry name" value="VILLIN"/>
    <property type="match status" value="1"/>
</dbReference>
<proteinExistence type="inferred from homology"/>
<sequence length="168" mass="20115">MLLDTNESIYIWIGKLSTREDQRLSIQTAIEYLQTDPAGRDMNISIIHIKQEKEPPTFIGFFPNMGQEVLEVLQDIRKNKTRYRTEKCEYERHHDKSDHSDFDQYDKYPVNILKEPNDKLPAKINPLNKELHLTHDDFVSLFKMPYLQFEKLPRWKQQEMKKKVLGLH</sequence>
<evidence type="ECO:0000313" key="3">
    <source>
        <dbReference type="EMBL" id="KAJ8952267.1"/>
    </source>
</evidence>
<accession>A0AAV8YMU5</accession>
<dbReference type="SUPFAM" id="SSF55753">
    <property type="entry name" value="Actin depolymerizing proteins"/>
    <property type="match status" value="1"/>
</dbReference>
<gene>
    <name evidence="3" type="ORF">NQ318_007434</name>
</gene>
<dbReference type="PROSITE" id="PS51089">
    <property type="entry name" value="HP"/>
    <property type="match status" value="1"/>
</dbReference>
<dbReference type="InterPro" id="IPR007123">
    <property type="entry name" value="Gelsolin-like_dom"/>
</dbReference>